<dbReference type="PANTHER" id="PTHR46325:SF20">
    <property type="entry name" value="CRIB DOMAIN-CONTAINING PROTEIN RIC10"/>
    <property type="match status" value="1"/>
</dbReference>
<reference evidence="3 4" key="1">
    <citation type="submission" date="2018-04" db="EMBL/GenBank/DDBJ databases">
        <authorList>
            <person name="Vogel A."/>
        </authorList>
    </citation>
    <scope>NUCLEOTIDE SEQUENCE [LARGE SCALE GENOMIC DNA]</scope>
</reference>
<dbReference type="OrthoDB" id="4206278at2759"/>
<feature type="compositionally biased region" description="Polar residues" evidence="1">
    <location>
        <begin position="80"/>
        <end position="94"/>
    </location>
</feature>
<dbReference type="EMBL" id="OOIL02002240">
    <property type="protein sequence ID" value="VFQ81702.1"/>
    <property type="molecule type" value="Genomic_DNA"/>
</dbReference>
<proteinExistence type="predicted"/>
<dbReference type="InterPro" id="IPR036936">
    <property type="entry name" value="CRIB_dom_sf"/>
</dbReference>
<protein>
    <recommendedName>
        <fullName evidence="2">CRIB domain-containing protein</fullName>
    </recommendedName>
</protein>
<evidence type="ECO:0000256" key="1">
    <source>
        <dbReference type="SAM" id="MobiDB-lite"/>
    </source>
</evidence>
<dbReference type="Gene3D" id="3.90.810.10">
    <property type="entry name" value="CRIB domain"/>
    <property type="match status" value="1"/>
</dbReference>
<evidence type="ECO:0000313" key="3">
    <source>
        <dbReference type="EMBL" id="VFQ81702.1"/>
    </source>
</evidence>
<keyword evidence="4" id="KW-1185">Reference proteome</keyword>
<dbReference type="SMART" id="SM00285">
    <property type="entry name" value="PBD"/>
    <property type="match status" value="1"/>
</dbReference>
<organism evidence="3 4">
    <name type="scientific">Cuscuta campestris</name>
    <dbReference type="NCBI Taxonomy" id="132261"/>
    <lineage>
        <taxon>Eukaryota</taxon>
        <taxon>Viridiplantae</taxon>
        <taxon>Streptophyta</taxon>
        <taxon>Embryophyta</taxon>
        <taxon>Tracheophyta</taxon>
        <taxon>Spermatophyta</taxon>
        <taxon>Magnoliopsida</taxon>
        <taxon>eudicotyledons</taxon>
        <taxon>Gunneridae</taxon>
        <taxon>Pentapetalae</taxon>
        <taxon>asterids</taxon>
        <taxon>lamiids</taxon>
        <taxon>Solanales</taxon>
        <taxon>Convolvulaceae</taxon>
        <taxon>Cuscuteae</taxon>
        <taxon>Cuscuta</taxon>
        <taxon>Cuscuta subgen. Grammica</taxon>
        <taxon>Cuscuta sect. Cleistogrammica</taxon>
    </lineage>
</organism>
<evidence type="ECO:0000313" key="4">
    <source>
        <dbReference type="Proteomes" id="UP000595140"/>
    </source>
</evidence>
<gene>
    <name evidence="3" type="ORF">CCAM_LOCUS23478</name>
</gene>
<dbReference type="Pfam" id="PF00786">
    <property type="entry name" value="PBD"/>
    <property type="match status" value="1"/>
</dbReference>
<dbReference type="CDD" id="cd00132">
    <property type="entry name" value="CRIB"/>
    <property type="match status" value="1"/>
</dbReference>
<sequence length="145" mass="15783">MKGSFKAGFKYISNIFVVKDREIEIEIGVPTDVKHVAHIGWDGQAGNAPTWMNDFKAGPDFISPTIGNLGHGLSPWSSQELQSGSDFCNGTAQSREVPCGAKKQKRKKLRSSGSSASSRSTRSNKQKVKLAEDEPKPLTIEVATY</sequence>
<feature type="domain" description="CRIB" evidence="2">
    <location>
        <begin position="27"/>
        <end position="40"/>
    </location>
</feature>
<feature type="compositionally biased region" description="Low complexity" evidence="1">
    <location>
        <begin position="111"/>
        <end position="121"/>
    </location>
</feature>
<name>A0A484LYR4_9ASTE</name>
<dbReference type="FunFam" id="3.90.810.10:FF:000029">
    <property type="entry name" value="Elongation factor Ts, mitochondrial"/>
    <property type="match status" value="1"/>
</dbReference>
<dbReference type="AlphaFoldDB" id="A0A484LYR4"/>
<dbReference type="InterPro" id="IPR000095">
    <property type="entry name" value="CRIB_dom"/>
</dbReference>
<accession>A0A484LYR4</accession>
<feature type="region of interest" description="Disordered" evidence="1">
    <location>
        <begin position="80"/>
        <end position="145"/>
    </location>
</feature>
<evidence type="ECO:0000259" key="2">
    <source>
        <dbReference type="PROSITE" id="PS50108"/>
    </source>
</evidence>
<dbReference type="PROSITE" id="PS50108">
    <property type="entry name" value="CRIB"/>
    <property type="match status" value="1"/>
</dbReference>
<dbReference type="Proteomes" id="UP000595140">
    <property type="component" value="Unassembled WGS sequence"/>
</dbReference>
<dbReference type="PANTHER" id="PTHR46325">
    <property type="entry name" value="CRIB DOMAIN-CONTAINING PROTEIN RIC8"/>
    <property type="match status" value="1"/>
</dbReference>